<proteinExistence type="predicted"/>
<protein>
    <submittedName>
        <fullName evidence="1">(diamondback moth) hypothetical protein</fullName>
    </submittedName>
</protein>
<evidence type="ECO:0000313" key="1">
    <source>
        <dbReference type="EMBL" id="CAG9120693.1"/>
    </source>
</evidence>
<dbReference type="EMBL" id="CAJHNJ030000024">
    <property type="protein sequence ID" value="CAG9120693.1"/>
    <property type="molecule type" value="Genomic_DNA"/>
</dbReference>
<organism evidence="1 2">
    <name type="scientific">Plutella xylostella</name>
    <name type="common">Diamondback moth</name>
    <name type="synonym">Plutella maculipennis</name>
    <dbReference type="NCBI Taxonomy" id="51655"/>
    <lineage>
        <taxon>Eukaryota</taxon>
        <taxon>Metazoa</taxon>
        <taxon>Ecdysozoa</taxon>
        <taxon>Arthropoda</taxon>
        <taxon>Hexapoda</taxon>
        <taxon>Insecta</taxon>
        <taxon>Pterygota</taxon>
        <taxon>Neoptera</taxon>
        <taxon>Endopterygota</taxon>
        <taxon>Lepidoptera</taxon>
        <taxon>Glossata</taxon>
        <taxon>Ditrysia</taxon>
        <taxon>Yponomeutoidea</taxon>
        <taxon>Plutellidae</taxon>
        <taxon>Plutella</taxon>
    </lineage>
</organism>
<dbReference type="AlphaFoldDB" id="A0A8S4EYT1"/>
<dbReference type="Proteomes" id="UP000653454">
    <property type="component" value="Unassembled WGS sequence"/>
</dbReference>
<sequence>MFPPALASDWFTSSRRQQRHCCHLSRRLVVFAPILPVLLVLFTRVDSGDCVLHVSKWLVVKRAKIQAKPRPKPYPDQLGQGYSSLWEEFTDISKTGQLAMVESEPQRPCTRRLFSNISQPR</sequence>
<reference evidence="1" key="1">
    <citation type="submission" date="2020-11" db="EMBL/GenBank/DDBJ databases">
        <authorList>
            <person name="Whiteford S."/>
        </authorList>
    </citation>
    <scope>NUCLEOTIDE SEQUENCE</scope>
</reference>
<gene>
    <name evidence="1" type="ORF">PLXY2_LOCUS7175</name>
</gene>
<evidence type="ECO:0000313" key="2">
    <source>
        <dbReference type="Proteomes" id="UP000653454"/>
    </source>
</evidence>
<keyword evidence="2" id="KW-1185">Reference proteome</keyword>
<comment type="caution">
    <text evidence="1">The sequence shown here is derived from an EMBL/GenBank/DDBJ whole genome shotgun (WGS) entry which is preliminary data.</text>
</comment>
<name>A0A8S4EYT1_PLUXY</name>
<accession>A0A8S4EYT1</accession>